<dbReference type="Proteomes" id="UP001058267">
    <property type="component" value="Chromosome"/>
</dbReference>
<reference evidence="2" key="1">
    <citation type="journal article" date="2022" name="Cell">
        <title>Design, construction, and in vivo augmentation of a complex gut microbiome.</title>
        <authorList>
            <person name="Cheng A.G."/>
            <person name="Ho P.Y."/>
            <person name="Aranda-Diaz A."/>
            <person name="Jain S."/>
            <person name="Yu F.B."/>
            <person name="Meng X."/>
            <person name="Wang M."/>
            <person name="Iakiviak M."/>
            <person name="Nagashima K."/>
            <person name="Zhao A."/>
            <person name="Murugkar P."/>
            <person name="Patil A."/>
            <person name="Atabakhsh K."/>
            <person name="Weakley A."/>
            <person name="Yan J."/>
            <person name="Brumbaugh A.R."/>
            <person name="Higginbottom S."/>
            <person name="Dimas A."/>
            <person name="Shiver A.L."/>
            <person name="Deutschbauer A."/>
            <person name="Neff N."/>
            <person name="Sonnenburg J.L."/>
            <person name="Huang K.C."/>
            <person name="Fischbach M.A."/>
        </authorList>
    </citation>
    <scope>NUCLEOTIDE SEQUENCE</scope>
    <source>
        <strain evidence="2">JC50</strain>
    </source>
</reference>
<evidence type="ECO:0000313" key="3">
    <source>
        <dbReference type="Proteomes" id="UP001058267"/>
    </source>
</evidence>
<accession>A0ABY5V967</accession>
<name>A0ABY5V967_9BACT</name>
<feature type="domain" description="KilA-N DNA-binding" evidence="1">
    <location>
        <begin position="9"/>
        <end position="94"/>
    </location>
</feature>
<evidence type="ECO:0000259" key="1">
    <source>
        <dbReference type="Pfam" id="PF10543"/>
    </source>
</evidence>
<dbReference type="RefSeq" id="WP_019152272.1">
    <property type="nucleotide sequence ID" value="NZ_CP102252.1"/>
</dbReference>
<dbReference type="Pfam" id="PF10543">
    <property type="entry name" value="ORF6N"/>
    <property type="match status" value="1"/>
</dbReference>
<sequence>MERLQPIQSKIYEIRGQRVMLGFDLAELYQVETKALNRAVKRNIERFPERYMFQLNKTEFENLRFQIGTSRAHGGTRYLPYAFTEQGVSMLSAVLRSPTAIQVSILIIDAFVAMRNYITTTTQITAELAEMRAKLALLEQTGRDNAEAVSDLSEDMRQELDNIYQAIAALSIKIPQSSKPARPIGFKHPKMDK</sequence>
<dbReference type="InterPro" id="IPR018873">
    <property type="entry name" value="KilA-N_DNA-bd_domain"/>
</dbReference>
<keyword evidence="3" id="KW-1185">Reference proteome</keyword>
<organism evidence="2 3">
    <name type="scientific">Alistipes senegalensis JC50</name>
    <dbReference type="NCBI Taxonomy" id="1033732"/>
    <lineage>
        <taxon>Bacteria</taxon>
        <taxon>Pseudomonadati</taxon>
        <taxon>Bacteroidota</taxon>
        <taxon>Bacteroidia</taxon>
        <taxon>Bacteroidales</taxon>
        <taxon>Rikenellaceae</taxon>
        <taxon>Alistipes</taxon>
    </lineage>
</organism>
<proteinExistence type="predicted"/>
<evidence type="ECO:0000313" key="2">
    <source>
        <dbReference type="EMBL" id="UWN66182.1"/>
    </source>
</evidence>
<dbReference type="EMBL" id="CP102252">
    <property type="protein sequence ID" value="UWN66182.1"/>
    <property type="molecule type" value="Genomic_DNA"/>
</dbReference>
<protein>
    <submittedName>
        <fullName evidence="2">ORF6N domain-containing protein</fullName>
    </submittedName>
</protein>
<gene>
    <name evidence="2" type="ORF">NQ519_04935</name>
</gene>